<dbReference type="GO" id="GO:0005802">
    <property type="term" value="C:trans-Golgi network"/>
    <property type="evidence" value="ECO:0007669"/>
    <property type="project" value="TreeGrafter"/>
</dbReference>
<feature type="region of interest" description="Disordered" evidence="6">
    <location>
        <begin position="559"/>
        <end position="612"/>
    </location>
</feature>
<evidence type="ECO:0000256" key="5">
    <source>
        <dbReference type="SAM" id="Coils"/>
    </source>
</evidence>
<feature type="compositionally biased region" description="Basic and acidic residues" evidence="6">
    <location>
        <begin position="65"/>
        <end position="82"/>
    </location>
</feature>
<dbReference type="GO" id="GO:0042147">
    <property type="term" value="P:retrograde transport, endosome to Golgi"/>
    <property type="evidence" value="ECO:0007669"/>
    <property type="project" value="InterPro"/>
</dbReference>
<feature type="domain" description="Rhodanese" evidence="7">
    <location>
        <begin position="387"/>
        <end position="484"/>
    </location>
</feature>
<feature type="region of interest" description="Disordered" evidence="6">
    <location>
        <begin position="697"/>
        <end position="766"/>
    </location>
</feature>
<feature type="compositionally biased region" description="Polar residues" evidence="6">
    <location>
        <begin position="592"/>
        <end position="612"/>
    </location>
</feature>
<dbReference type="GeneID" id="39983704"/>
<dbReference type="Proteomes" id="UP000192257">
    <property type="component" value="Unassembled WGS sequence"/>
</dbReference>
<sequence length="766" mass="84543">MSEAEARLLALLDNNNQNKADITALQEACVRVPFVSARLTGGRRLRLYTGLLLDNPQPNEEEEGGKEKEEKNTSTEEKEEKPTNTSTGEEEEEGEQNKLLHRLRESFHGIPGAPNDAELKEFINRFTSETGCSFSEEFTAIATTLARVIADAELPTSKENLQFLYKLLNALQKDFVVPNTSHVYDASLISIFRLLLQYHDPHLSLHFDRHLVNIGKFMLNWVRSLFVVNNNYKEAICMWDWILIVGDPTLTVYFAVAYLVAHRQHFLALKTEETITQALTSLTFVLPASKEETVDPGLHDGRPVSFVSLRSGKSLAQNADIAFRNTPRATQRIIDSMLFPGDCRINKEPEALAQYYASFTALPLERPDFAESFAVKETVEDDSPAIGYIVVDCRARESYDFARLPGSIFVGETVGFDSEKFDKVAAMLKDVRGAHLCIFGTGRPITEELNLLKVLSLHLAQCGFPYISIGGFRAIVPLIKAKTITIARTTTEDVVWEHLDRPVEALRNGLEALVSQIDREEARRKAAEIKNKAKDGVMAAKSWGLNVMQRVSERLSAGSAASAGNAARTNTNTTTTATSTAMKEEKEEGMGLTTSTGTRNKQFPRSVEMTSRQQPFSLGIDDDEEDDFGLISAPVYTGITTTQKDDKPVVKGTVINKTSPTITTAPATGVDSPSGVPQLTRDILTEMDEEFDKLFGDVESPSQQQTQGKEKQGKEPEISSHTDKKEEKETVSATVDTPNPTANDSTTAATSAEDKEKGVDSATVPM</sequence>
<proteinExistence type="predicted"/>
<dbReference type="InterPro" id="IPR035969">
    <property type="entry name" value="Rab-GAP_TBC_sf"/>
</dbReference>
<evidence type="ECO:0000256" key="2">
    <source>
        <dbReference type="ARBA" id="ARBA00014207"/>
    </source>
</evidence>
<keyword evidence="4" id="KW-0333">Golgi apparatus</keyword>
<dbReference type="AlphaFoldDB" id="A0A1X0P274"/>
<evidence type="ECO:0000256" key="3">
    <source>
        <dbReference type="ARBA" id="ARBA00022473"/>
    </source>
</evidence>
<protein>
    <recommendedName>
        <fullName evidence="2">TBC1 domain family member 23</fullName>
    </recommendedName>
</protein>
<dbReference type="Pfam" id="PF00566">
    <property type="entry name" value="RabGAP-TBC"/>
    <property type="match status" value="1"/>
</dbReference>
<keyword evidence="9" id="KW-1185">Reference proteome</keyword>
<accession>A0A1X0P274</accession>
<dbReference type="Gene3D" id="1.10.472.80">
    <property type="entry name" value="Ypt/Rab-GAP domain of gyp1p, domain 3"/>
    <property type="match status" value="1"/>
</dbReference>
<feature type="compositionally biased region" description="Basic and acidic residues" evidence="6">
    <location>
        <begin position="708"/>
        <end position="730"/>
    </location>
</feature>
<dbReference type="InterPro" id="IPR000195">
    <property type="entry name" value="Rab-GAP-TBC_dom"/>
</dbReference>
<evidence type="ECO:0000256" key="4">
    <source>
        <dbReference type="ARBA" id="ARBA00023034"/>
    </source>
</evidence>
<dbReference type="PANTHER" id="PTHR13297:SF5">
    <property type="entry name" value="TBC1 DOMAIN FAMILY MEMBER 23"/>
    <property type="match status" value="1"/>
</dbReference>
<keyword evidence="3" id="KW-0217">Developmental protein</keyword>
<evidence type="ECO:0000256" key="1">
    <source>
        <dbReference type="ARBA" id="ARBA00004601"/>
    </source>
</evidence>
<gene>
    <name evidence="8" type="ORF">TM35_000074780</name>
</gene>
<dbReference type="RefSeq" id="XP_028885120.1">
    <property type="nucleotide sequence ID" value="XM_029023924.1"/>
</dbReference>
<evidence type="ECO:0000259" key="7">
    <source>
        <dbReference type="PROSITE" id="PS50206"/>
    </source>
</evidence>
<comment type="caution">
    <text evidence="8">The sequence shown here is derived from an EMBL/GenBank/DDBJ whole genome shotgun (WGS) entry which is preliminary data.</text>
</comment>
<dbReference type="PROSITE" id="PS50206">
    <property type="entry name" value="RHODANESE_3"/>
    <property type="match status" value="1"/>
</dbReference>
<feature type="compositionally biased region" description="Low complexity" evidence="6">
    <location>
        <begin position="559"/>
        <end position="581"/>
    </location>
</feature>
<evidence type="ECO:0000256" key="6">
    <source>
        <dbReference type="SAM" id="MobiDB-lite"/>
    </source>
</evidence>
<feature type="coiled-coil region" evidence="5">
    <location>
        <begin position="503"/>
        <end position="530"/>
    </location>
</feature>
<dbReference type="InterPro" id="IPR039755">
    <property type="entry name" value="TBC1D23"/>
</dbReference>
<name>A0A1X0P274_9TRYP</name>
<organism evidence="8 9">
    <name type="scientific">Trypanosoma theileri</name>
    <dbReference type="NCBI Taxonomy" id="67003"/>
    <lineage>
        <taxon>Eukaryota</taxon>
        <taxon>Discoba</taxon>
        <taxon>Euglenozoa</taxon>
        <taxon>Kinetoplastea</taxon>
        <taxon>Metakinetoplastina</taxon>
        <taxon>Trypanosomatida</taxon>
        <taxon>Trypanosomatidae</taxon>
        <taxon>Trypanosoma</taxon>
    </lineage>
</organism>
<dbReference type="STRING" id="67003.A0A1X0P274"/>
<feature type="region of interest" description="Disordered" evidence="6">
    <location>
        <begin position="54"/>
        <end position="97"/>
    </location>
</feature>
<dbReference type="PANTHER" id="PTHR13297">
    <property type="entry name" value="TBC1 DOMAIN FAMILY MEMBER 23-RELATED"/>
    <property type="match status" value="1"/>
</dbReference>
<dbReference type="InterPro" id="IPR001763">
    <property type="entry name" value="Rhodanese-like_dom"/>
</dbReference>
<evidence type="ECO:0000313" key="8">
    <source>
        <dbReference type="EMBL" id="ORC91054.1"/>
    </source>
</evidence>
<dbReference type="EMBL" id="NBCO01000007">
    <property type="protein sequence ID" value="ORC91054.1"/>
    <property type="molecule type" value="Genomic_DNA"/>
</dbReference>
<dbReference type="SUPFAM" id="SSF47923">
    <property type="entry name" value="Ypt/Rab-GAP domain of gyp1p"/>
    <property type="match status" value="1"/>
</dbReference>
<dbReference type="GO" id="GO:0005829">
    <property type="term" value="C:cytosol"/>
    <property type="evidence" value="ECO:0007669"/>
    <property type="project" value="GOC"/>
</dbReference>
<evidence type="ECO:0000313" key="9">
    <source>
        <dbReference type="Proteomes" id="UP000192257"/>
    </source>
</evidence>
<reference evidence="8 9" key="1">
    <citation type="submission" date="2017-03" db="EMBL/GenBank/DDBJ databases">
        <title>An alternative strategy for trypanosome survival in the mammalian bloodstream revealed through genome and transcriptome analysis of the ubiquitous bovine parasite Trypanosoma (Megatrypanum) theileri.</title>
        <authorList>
            <person name="Kelly S."/>
            <person name="Ivens A."/>
            <person name="Mott A."/>
            <person name="O'Neill E."/>
            <person name="Emms D."/>
            <person name="Macleod O."/>
            <person name="Voorheis P."/>
            <person name="Matthews J."/>
            <person name="Matthews K."/>
            <person name="Carrington M."/>
        </authorList>
    </citation>
    <scope>NUCLEOTIDE SEQUENCE [LARGE SCALE GENOMIC DNA]</scope>
    <source>
        <strain evidence="8">Edinburgh</strain>
    </source>
</reference>
<dbReference type="GO" id="GO:0099041">
    <property type="term" value="P:vesicle tethering to Golgi"/>
    <property type="evidence" value="ECO:0007669"/>
    <property type="project" value="TreeGrafter"/>
</dbReference>
<feature type="compositionally biased region" description="Low complexity" evidence="6">
    <location>
        <begin position="736"/>
        <end position="751"/>
    </location>
</feature>
<dbReference type="VEuPathDB" id="TriTrypDB:TM35_000074780"/>
<dbReference type="OrthoDB" id="73307at2759"/>
<comment type="subcellular location">
    <subcellularLocation>
        <location evidence="1">Golgi apparatus</location>
        <location evidence="1">trans-Golgi network</location>
    </subcellularLocation>
</comment>
<keyword evidence="5" id="KW-0175">Coiled coil</keyword>